<evidence type="ECO:0000313" key="2">
    <source>
        <dbReference type="EMBL" id="KAA6301876.1"/>
    </source>
</evidence>
<dbReference type="AlphaFoldDB" id="A0A5M8P0J6"/>
<reference evidence="2 3" key="1">
    <citation type="submission" date="2019-03" db="EMBL/GenBank/DDBJ databases">
        <title>Single cell metagenomics reveals metabolic interactions within the superorganism composed of flagellate Streblomastix strix and complex community of Bacteroidetes bacteria on its surface.</title>
        <authorList>
            <person name="Treitli S.C."/>
            <person name="Kolisko M."/>
            <person name="Husnik F."/>
            <person name="Keeling P."/>
            <person name="Hampl V."/>
        </authorList>
    </citation>
    <scope>NUCLEOTIDE SEQUENCE [LARGE SCALE GENOMIC DNA]</scope>
    <source>
        <strain evidence="2">St1</strain>
    </source>
</reference>
<keyword evidence="1" id="KW-1133">Transmembrane helix</keyword>
<gene>
    <name evidence="2" type="ORF">EZS26_001879</name>
</gene>
<evidence type="ECO:0000256" key="1">
    <source>
        <dbReference type="SAM" id="Phobius"/>
    </source>
</evidence>
<organism evidence="2 3">
    <name type="scientific">Candidatus Ordinivivax streblomastigis</name>
    <dbReference type="NCBI Taxonomy" id="2540710"/>
    <lineage>
        <taxon>Bacteria</taxon>
        <taxon>Pseudomonadati</taxon>
        <taxon>Bacteroidota</taxon>
        <taxon>Bacteroidia</taxon>
        <taxon>Bacteroidales</taxon>
        <taxon>Candidatus Ordinivivax</taxon>
    </lineage>
</organism>
<feature type="transmembrane region" description="Helical" evidence="1">
    <location>
        <begin position="12"/>
        <end position="31"/>
    </location>
</feature>
<name>A0A5M8P0J6_9BACT</name>
<accession>A0A5M8P0J6</accession>
<comment type="caution">
    <text evidence="2">The sequence shown here is derived from an EMBL/GenBank/DDBJ whole genome shotgun (WGS) entry which is preliminary data.</text>
</comment>
<dbReference type="EMBL" id="SNRX01000012">
    <property type="protein sequence ID" value="KAA6301876.1"/>
    <property type="molecule type" value="Genomic_DNA"/>
</dbReference>
<evidence type="ECO:0000313" key="3">
    <source>
        <dbReference type="Proteomes" id="UP000324575"/>
    </source>
</evidence>
<protein>
    <submittedName>
        <fullName evidence="2">Uncharacterized protein</fullName>
    </submittedName>
</protein>
<keyword evidence="1" id="KW-0472">Membrane</keyword>
<proteinExistence type="predicted"/>
<dbReference type="Proteomes" id="UP000324575">
    <property type="component" value="Unassembled WGS sequence"/>
</dbReference>
<sequence length="236" mass="26794">MKTKNKKRLQILFPFLIFFILLLGIGIYKIYRLQSIKETHVTHPETLPGTRAKPTQKELPASGIISGLEAEETPDLLEDPLEEIVSEPEQGRSEETPKELHPVYIALVKSLFAPKNVSFETFQSRVTSDDAYTSGKVYFQDENGRLESYLWMDNKGAIHEQLTGQDGQGNRIDEIEIGLWSPASKEKTATLSVNKLSIFEWVSASDTGKKEERVTEYTITPQLRFQKGKTFVKVSR</sequence>
<keyword evidence="1" id="KW-0812">Transmembrane</keyword>